<dbReference type="Pfam" id="PF00759">
    <property type="entry name" value="Glyco_hydro_9"/>
    <property type="match status" value="1"/>
</dbReference>
<name>A0A2P2N0Q0_RHIMU</name>
<keyword evidence="6" id="KW-0624">Polysaccharide degradation</keyword>
<reference evidence="8" key="1">
    <citation type="submission" date="2018-02" db="EMBL/GenBank/DDBJ databases">
        <title>Rhizophora mucronata_Transcriptome.</title>
        <authorList>
            <person name="Meera S.P."/>
            <person name="Sreeshan A."/>
            <person name="Augustine A."/>
        </authorList>
    </citation>
    <scope>NUCLEOTIDE SEQUENCE</scope>
    <source>
        <tissue evidence="8">Leaf</tissue>
    </source>
</reference>
<accession>A0A2P2N0Q0</accession>
<evidence type="ECO:0000313" key="8">
    <source>
        <dbReference type="EMBL" id="MBX36028.1"/>
    </source>
</evidence>
<dbReference type="InterPro" id="IPR008928">
    <property type="entry name" value="6-hairpin_glycosidase_sf"/>
</dbReference>
<evidence type="ECO:0000256" key="4">
    <source>
        <dbReference type="ARBA" id="ARBA00023001"/>
    </source>
</evidence>
<evidence type="ECO:0000259" key="7">
    <source>
        <dbReference type="Pfam" id="PF00759"/>
    </source>
</evidence>
<comment type="catalytic activity">
    <reaction evidence="1">
        <text>Endohydrolysis of (1-&gt;4)-beta-D-glucosidic linkages in cellulose, lichenin and cereal beta-D-glucans.</text>
        <dbReference type="EC" id="3.2.1.4"/>
    </reaction>
</comment>
<dbReference type="EC" id="3.2.1.4" evidence="3"/>
<dbReference type="EMBL" id="GGEC01055544">
    <property type="protein sequence ID" value="MBX36028.1"/>
    <property type="molecule type" value="Transcribed_RNA"/>
</dbReference>
<protein>
    <recommendedName>
        <fullName evidence="3">cellulase</fullName>
        <ecNumber evidence="3">3.2.1.4</ecNumber>
    </recommendedName>
</protein>
<dbReference type="GO" id="GO:0005975">
    <property type="term" value="P:carbohydrate metabolic process"/>
    <property type="evidence" value="ECO:0007669"/>
    <property type="project" value="InterPro"/>
</dbReference>
<keyword evidence="4" id="KW-0136">Cellulose degradation</keyword>
<evidence type="ECO:0000256" key="3">
    <source>
        <dbReference type="ARBA" id="ARBA00012601"/>
    </source>
</evidence>
<evidence type="ECO:0000256" key="2">
    <source>
        <dbReference type="ARBA" id="ARBA00007072"/>
    </source>
</evidence>
<organism evidence="8">
    <name type="scientific">Rhizophora mucronata</name>
    <name type="common">Asiatic mangrove</name>
    <dbReference type="NCBI Taxonomy" id="61149"/>
    <lineage>
        <taxon>Eukaryota</taxon>
        <taxon>Viridiplantae</taxon>
        <taxon>Streptophyta</taxon>
        <taxon>Embryophyta</taxon>
        <taxon>Tracheophyta</taxon>
        <taxon>Spermatophyta</taxon>
        <taxon>Magnoliopsida</taxon>
        <taxon>eudicotyledons</taxon>
        <taxon>Gunneridae</taxon>
        <taxon>Pentapetalae</taxon>
        <taxon>rosids</taxon>
        <taxon>fabids</taxon>
        <taxon>Malpighiales</taxon>
        <taxon>Rhizophoraceae</taxon>
        <taxon>Rhizophora</taxon>
    </lineage>
</organism>
<dbReference type="Gene3D" id="1.50.10.10">
    <property type="match status" value="1"/>
</dbReference>
<dbReference type="InterPro" id="IPR001701">
    <property type="entry name" value="Glyco_hydro_9"/>
</dbReference>
<comment type="similarity">
    <text evidence="2">Belongs to the glycosyl hydrolase 9 (cellulase E) family.</text>
</comment>
<evidence type="ECO:0000256" key="5">
    <source>
        <dbReference type="ARBA" id="ARBA00023277"/>
    </source>
</evidence>
<feature type="domain" description="Glycoside hydrolase family 9" evidence="7">
    <location>
        <begin position="2"/>
        <end position="82"/>
    </location>
</feature>
<proteinExistence type="inferred from homology"/>
<evidence type="ECO:0000256" key="6">
    <source>
        <dbReference type="ARBA" id="ARBA00023326"/>
    </source>
</evidence>
<evidence type="ECO:0000256" key="1">
    <source>
        <dbReference type="ARBA" id="ARBA00000966"/>
    </source>
</evidence>
<dbReference type="AlphaFoldDB" id="A0A2P2N0Q0"/>
<sequence>MYWETAQKFMRELLPDSSTATSSRTESGLIWVLEWNSLQYPMASAFLVLFSDYMIAAQIPTLFCRAKYYEPANLRNFAISQVCNFFQ</sequence>
<dbReference type="InterPro" id="IPR012341">
    <property type="entry name" value="6hp_glycosidase-like_sf"/>
</dbReference>
<dbReference type="SUPFAM" id="SSF48208">
    <property type="entry name" value="Six-hairpin glycosidases"/>
    <property type="match status" value="1"/>
</dbReference>
<keyword evidence="5" id="KW-0119">Carbohydrate metabolism</keyword>